<feature type="domain" description="Methyl-accepting transducer" evidence="12">
    <location>
        <begin position="642"/>
        <end position="887"/>
    </location>
</feature>
<keyword evidence="2" id="KW-1003">Cell membrane</keyword>
<dbReference type="STRING" id="1921803.NIES593_21785"/>
<dbReference type="SMART" id="SM00304">
    <property type="entry name" value="HAMP"/>
    <property type="match status" value="2"/>
</dbReference>
<dbReference type="Pfam" id="PF01590">
    <property type="entry name" value="GAF"/>
    <property type="match status" value="1"/>
</dbReference>
<evidence type="ECO:0000256" key="9">
    <source>
        <dbReference type="PROSITE-ProRule" id="PRU00284"/>
    </source>
</evidence>
<keyword evidence="3" id="KW-0145">Chemotaxis</keyword>
<keyword evidence="10" id="KW-0175">Coiled coil</keyword>
<dbReference type="SMART" id="SM00065">
    <property type="entry name" value="GAF"/>
    <property type="match status" value="1"/>
</dbReference>
<feature type="coiled-coil region" evidence="10">
    <location>
        <begin position="404"/>
        <end position="431"/>
    </location>
</feature>
<organism evidence="14 15">
    <name type="scientific">Hydrococcus rivularis NIES-593</name>
    <dbReference type="NCBI Taxonomy" id="1921803"/>
    <lineage>
        <taxon>Bacteria</taxon>
        <taxon>Bacillati</taxon>
        <taxon>Cyanobacteriota</taxon>
        <taxon>Cyanophyceae</taxon>
        <taxon>Pleurocapsales</taxon>
        <taxon>Hydrococcaceae</taxon>
        <taxon>Hydrococcus</taxon>
    </lineage>
</organism>
<dbReference type="SUPFAM" id="SSF58104">
    <property type="entry name" value="Methyl-accepting chemotaxis protein (MCP) signaling domain"/>
    <property type="match status" value="1"/>
</dbReference>
<dbReference type="Pfam" id="PF02743">
    <property type="entry name" value="dCache_1"/>
    <property type="match status" value="1"/>
</dbReference>
<evidence type="ECO:0000256" key="8">
    <source>
        <dbReference type="ARBA" id="ARBA00029447"/>
    </source>
</evidence>
<feature type="coiled-coil region" evidence="10">
    <location>
        <begin position="792"/>
        <end position="826"/>
    </location>
</feature>
<dbReference type="InterPro" id="IPR003018">
    <property type="entry name" value="GAF"/>
</dbReference>
<protein>
    <recommendedName>
        <fullName evidence="16">Chemotaxis protein</fullName>
    </recommendedName>
</protein>
<evidence type="ECO:0000256" key="3">
    <source>
        <dbReference type="ARBA" id="ARBA00022500"/>
    </source>
</evidence>
<accession>A0A1U7H7T9</accession>
<keyword evidence="15" id="KW-1185">Reference proteome</keyword>
<gene>
    <name evidence="14" type="ORF">NIES593_21785</name>
</gene>
<evidence type="ECO:0000256" key="2">
    <source>
        <dbReference type="ARBA" id="ARBA00022475"/>
    </source>
</evidence>
<dbReference type="InterPro" id="IPR003660">
    <property type="entry name" value="HAMP_dom"/>
</dbReference>
<evidence type="ECO:0008006" key="16">
    <source>
        <dbReference type="Google" id="ProtNLM"/>
    </source>
</evidence>
<evidence type="ECO:0000313" key="14">
    <source>
        <dbReference type="EMBL" id="OKH18688.1"/>
    </source>
</evidence>
<evidence type="ECO:0000256" key="4">
    <source>
        <dbReference type="ARBA" id="ARBA00022692"/>
    </source>
</evidence>
<evidence type="ECO:0000256" key="6">
    <source>
        <dbReference type="ARBA" id="ARBA00023136"/>
    </source>
</evidence>
<sequence>MTAQSAKDRRSGRDRTPAAGRISRSALKASIARRTRGRLRIRLKATALAVVFGGLPVFLVGAIAYWVADRSIVQKIAEEKITESAQLSDRLSRFLEDRIANLKTVVRVAELTGGTAFSGAPRERARTAARQKLEKELSNFTQDYPVYSNISLYDLQGNPIARSAGSAREPNQKNFPYFQQVIEKGIPVISEPIATKVGDSQRWAIYLGAPIKNDGDRVSAAIVAKIPVEFVGNAILRTSGLSEHTTYRLIDSSGRIFQTLNPQNQQANSAIGSKIAEKTALFAPVNAQRRNQAWIDGSSWGEQLYAYSPVLNVSGLSWSVVTATDSAIAFAPQRNLLQAIGVGTVLTALVTAVLGAFIANRVTLPVLQATSAVEKIGQGNLDIRVPVRGNDELAVLGDNINRMASQIQNLLKTLRQNADRLSLQNRVLAELARNEGILLGDVKIAATAFTKATAETLGVELASIWLYNSDRTKLVCLDLYELTSQQHSDGMKLKIVDFPNYFQSLERDAFIVADDVNTHPALEEFSDSYLTPVGIQSRLDVPIQITAQTVGIVCCEQVGSPRQWLPEEQTFVGSIANLVSLALENQTTQEEVGHLLDIVSSVEKGDLTARANVSDRATGLVADTFNRLLEQLSQILAQVSGTAQRVTQTSQQLDESSRTVALNAQQQAEGVTKVLNLTKWVQNSARHSAKQIALANQSLGEVRTTVEQGQLAIDTLTQGIRTLQAGAERVVRRTKDLDEFVTLTDGFVQEQSQLAELIQSLAMGATLLAARATAQQDPRQMMVLAKEFDTIANQIKDLAQQTDKNLSSLEKRTDRIKKAVSSIERDLQGIDGLVDGLTLGVEKSAKAFESIQSGTENAIQIGATVARSNQQIVQTARSTATAMDKIARLADRTAQLTQTALIQSERMQQSSEQLLGRIQFLRLPAEATERVDLSEEGENALDTTSKTAT</sequence>
<feature type="transmembrane region" description="Helical" evidence="11">
    <location>
        <begin position="43"/>
        <end position="68"/>
    </location>
</feature>
<dbReference type="Gene3D" id="6.10.340.10">
    <property type="match status" value="1"/>
</dbReference>
<feature type="domain" description="HAMP" evidence="13">
    <location>
        <begin position="360"/>
        <end position="412"/>
    </location>
</feature>
<feature type="domain" description="HAMP" evidence="13">
    <location>
        <begin position="592"/>
        <end position="637"/>
    </location>
</feature>
<dbReference type="AlphaFoldDB" id="A0A1U7H7T9"/>
<evidence type="ECO:0000259" key="13">
    <source>
        <dbReference type="PROSITE" id="PS50885"/>
    </source>
</evidence>
<dbReference type="PROSITE" id="PS50111">
    <property type="entry name" value="CHEMOTAXIS_TRANSDUC_2"/>
    <property type="match status" value="1"/>
</dbReference>
<dbReference type="EMBL" id="MRCB01000047">
    <property type="protein sequence ID" value="OKH18688.1"/>
    <property type="molecule type" value="Genomic_DNA"/>
</dbReference>
<dbReference type="InterPro" id="IPR004089">
    <property type="entry name" value="MCPsignal_dom"/>
</dbReference>
<dbReference type="CDD" id="cd12914">
    <property type="entry name" value="PDC1_DGC_like"/>
    <property type="match status" value="1"/>
</dbReference>
<dbReference type="SUPFAM" id="SSF55781">
    <property type="entry name" value="GAF domain-like"/>
    <property type="match status" value="1"/>
</dbReference>
<dbReference type="CDD" id="cd06225">
    <property type="entry name" value="HAMP"/>
    <property type="match status" value="1"/>
</dbReference>
<dbReference type="PANTHER" id="PTHR32089">
    <property type="entry name" value="METHYL-ACCEPTING CHEMOTAXIS PROTEIN MCPB"/>
    <property type="match status" value="1"/>
</dbReference>
<name>A0A1U7H7T9_9CYAN</name>
<dbReference type="PROSITE" id="PS50885">
    <property type="entry name" value="HAMP"/>
    <property type="match status" value="2"/>
</dbReference>
<evidence type="ECO:0000313" key="15">
    <source>
        <dbReference type="Proteomes" id="UP000186868"/>
    </source>
</evidence>
<evidence type="ECO:0000256" key="1">
    <source>
        <dbReference type="ARBA" id="ARBA00004651"/>
    </source>
</evidence>
<evidence type="ECO:0000256" key="5">
    <source>
        <dbReference type="ARBA" id="ARBA00022989"/>
    </source>
</evidence>
<evidence type="ECO:0000256" key="10">
    <source>
        <dbReference type="SAM" id="Coils"/>
    </source>
</evidence>
<comment type="similarity">
    <text evidence="8">Belongs to the methyl-accepting chemotaxis (MCP) protein family.</text>
</comment>
<dbReference type="InterPro" id="IPR033479">
    <property type="entry name" value="dCache_1"/>
</dbReference>
<dbReference type="RefSeq" id="WP_073601595.1">
    <property type="nucleotide sequence ID" value="NZ_MRCB01000047.1"/>
</dbReference>
<keyword evidence="7 9" id="KW-0807">Transducer</keyword>
<dbReference type="GO" id="GO:0006935">
    <property type="term" value="P:chemotaxis"/>
    <property type="evidence" value="ECO:0007669"/>
    <property type="project" value="UniProtKB-KW"/>
</dbReference>
<dbReference type="GO" id="GO:0007165">
    <property type="term" value="P:signal transduction"/>
    <property type="evidence" value="ECO:0007669"/>
    <property type="project" value="UniProtKB-KW"/>
</dbReference>
<dbReference type="Gene3D" id="3.30.450.40">
    <property type="match status" value="1"/>
</dbReference>
<dbReference type="SUPFAM" id="SSF158472">
    <property type="entry name" value="HAMP domain-like"/>
    <property type="match status" value="1"/>
</dbReference>
<evidence type="ECO:0000256" key="11">
    <source>
        <dbReference type="SAM" id="Phobius"/>
    </source>
</evidence>
<evidence type="ECO:0000256" key="7">
    <source>
        <dbReference type="ARBA" id="ARBA00023224"/>
    </source>
</evidence>
<keyword evidence="4 11" id="KW-0812">Transmembrane</keyword>
<dbReference type="GO" id="GO:0005886">
    <property type="term" value="C:plasma membrane"/>
    <property type="evidence" value="ECO:0007669"/>
    <property type="project" value="UniProtKB-SubCell"/>
</dbReference>
<comment type="subcellular location">
    <subcellularLocation>
        <location evidence="1">Cell membrane</location>
        <topology evidence="1">Multi-pass membrane protein</topology>
    </subcellularLocation>
</comment>
<evidence type="ECO:0000259" key="12">
    <source>
        <dbReference type="PROSITE" id="PS50111"/>
    </source>
</evidence>
<reference evidence="14 15" key="1">
    <citation type="submission" date="2016-11" db="EMBL/GenBank/DDBJ databases">
        <title>Draft Genome Sequences of Nine Cyanobacterial Strains from Diverse Habitats.</title>
        <authorList>
            <person name="Zhu T."/>
            <person name="Hou S."/>
            <person name="Lu X."/>
            <person name="Hess W.R."/>
        </authorList>
    </citation>
    <scope>NUCLEOTIDE SEQUENCE [LARGE SCALE GENOMIC DNA]</scope>
    <source>
        <strain evidence="14 15">NIES-593</strain>
    </source>
</reference>
<keyword evidence="6 11" id="KW-0472">Membrane</keyword>
<dbReference type="Gene3D" id="1.10.287.950">
    <property type="entry name" value="Methyl-accepting chemotaxis protein"/>
    <property type="match status" value="1"/>
</dbReference>
<dbReference type="OrthoDB" id="456159at2"/>
<dbReference type="Proteomes" id="UP000186868">
    <property type="component" value="Unassembled WGS sequence"/>
</dbReference>
<dbReference type="Gene3D" id="3.30.450.20">
    <property type="entry name" value="PAS domain"/>
    <property type="match status" value="1"/>
</dbReference>
<keyword evidence="5 11" id="KW-1133">Transmembrane helix</keyword>
<dbReference type="InterPro" id="IPR029016">
    <property type="entry name" value="GAF-like_dom_sf"/>
</dbReference>
<dbReference type="Pfam" id="PF00672">
    <property type="entry name" value="HAMP"/>
    <property type="match status" value="1"/>
</dbReference>
<comment type="caution">
    <text evidence="14">The sequence shown here is derived from an EMBL/GenBank/DDBJ whole genome shotgun (WGS) entry which is preliminary data.</text>
</comment>
<dbReference type="PANTHER" id="PTHR32089:SF112">
    <property type="entry name" value="LYSOZYME-LIKE PROTEIN-RELATED"/>
    <property type="match status" value="1"/>
</dbReference>
<proteinExistence type="inferred from homology"/>